<dbReference type="RefSeq" id="WP_188368520.1">
    <property type="nucleotide sequence ID" value="NZ_BMDT01000015.1"/>
</dbReference>
<reference evidence="3" key="1">
    <citation type="journal article" date="2014" name="Int. J. Syst. Evol. Microbiol.">
        <title>Complete genome sequence of Corynebacterium casei LMG S-19264T (=DSM 44701T), isolated from a smear-ripened cheese.</title>
        <authorList>
            <consortium name="US DOE Joint Genome Institute (JGI-PGF)"/>
            <person name="Walter F."/>
            <person name="Albersmeier A."/>
            <person name="Kalinowski J."/>
            <person name="Ruckert C."/>
        </authorList>
    </citation>
    <scope>NUCLEOTIDE SEQUENCE</scope>
    <source>
        <strain evidence="3">CCM 8433</strain>
    </source>
</reference>
<dbReference type="PROSITE" id="PS51257">
    <property type="entry name" value="PROKAR_LIPOPROTEIN"/>
    <property type="match status" value="1"/>
</dbReference>
<proteinExistence type="predicted"/>
<protein>
    <submittedName>
        <fullName evidence="3">DUF4767 domain-containing protein</fullName>
    </submittedName>
</protein>
<comment type="caution">
    <text evidence="3">The sequence shown here is derived from an EMBL/GenBank/DDBJ whole genome shotgun (WGS) entry which is preliminary data.</text>
</comment>
<accession>A0A917JG73</accession>
<evidence type="ECO:0000313" key="3">
    <source>
        <dbReference type="EMBL" id="GGI66698.1"/>
    </source>
</evidence>
<dbReference type="EMBL" id="BMDT01000015">
    <property type="protein sequence ID" value="GGI66698.1"/>
    <property type="molecule type" value="Genomic_DNA"/>
</dbReference>
<sequence length="313" mass="35189">MKKLTIALLVVCSLMLSGCSKKEKRTEQKPIASEETSVTNSQVNKINPSETDNSSQDSNSEVLWNSEKARKLNQFVIEWGKTMKQNYREYTPENNVSLYDLQLPKRVLEEGGWQAVVDDVPIEIAWSEDGEGDGYALVAVFSDADTQPYLEKHVYFFTIVSGEPKVLVTSQNQGNENNYLYFKETDNKELRDGFKDLMRGNEARLESTATKEKPEQIYLGTIAYKDLDITNFIQEKAQWLGCSIEDDGTTINLIPAMSATIQNLQLYISGQGNEEYYTNFLDVAKEVSLQTGGKPVSIWSRGGDGEIVITAQN</sequence>
<feature type="region of interest" description="Disordered" evidence="1">
    <location>
        <begin position="23"/>
        <end position="62"/>
    </location>
</feature>
<feature type="compositionally biased region" description="Polar residues" evidence="1">
    <location>
        <begin position="34"/>
        <end position="62"/>
    </location>
</feature>
<evidence type="ECO:0000259" key="2">
    <source>
        <dbReference type="Pfam" id="PF15983"/>
    </source>
</evidence>
<organism evidence="3 4">
    <name type="scientific">Enterococcus alcedinis</name>
    <dbReference type="NCBI Taxonomy" id="1274384"/>
    <lineage>
        <taxon>Bacteria</taxon>
        <taxon>Bacillati</taxon>
        <taxon>Bacillota</taxon>
        <taxon>Bacilli</taxon>
        <taxon>Lactobacillales</taxon>
        <taxon>Enterococcaceae</taxon>
        <taxon>Enterococcus</taxon>
    </lineage>
</organism>
<reference evidence="3" key="2">
    <citation type="submission" date="2020-09" db="EMBL/GenBank/DDBJ databases">
        <authorList>
            <person name="Sun Q."/>
            <person name="Sedlacek I."/>
        </authorList>
    </citation>
    <scope>NUCLEOTIDE SEQUENCE</scope>
    <source>
        <strain evidence="3">CCM 8433</strain>
    </source>
</reference>
<evidence type="ECO:0000256" key="1">
    <source>
        <dbReference type="SAM" id="MobiDB-lite"/>
    </source>
</evidence>
<keyword evidence="4" id="KW-1185">Reference proteome</keyword>
<dbReference type="Pfam" id="PF15983">
    <property type="entry name" value="DUF4767"/>
    <property type="match status" value="1"/>
</dbReference>
<dbReference type="Proteomes" id="UP000622610">
    <property type="component" value="Unassembled WGS sequence"/>
</dbReference>
<dbReference type="AlphaFoldDB" id="A0A917JG73"/>
<dbReference type="InterPro" id="IPR031927">
    <property type="entry name" value="DUF4767"/>
</dbReference>
<gene>
    <name evidence="3" type="ORF">GCM10011482_23520</name>
</gene>
<feature type="domain" description="DUF4767" evidence="2">
    <location>
        <begin position="62"/>
        <end position="197"/>
    </location>
</feature>
<name>A0A917JG73_9ENTE</name>
<evidence type="ECO:0000313" key="4">
    <source>
        <dbReference type="Proteomes" id="UP000622610"/>
    </source>
</evidence>